<dbReference type="AlphaFoldDB" id="A0A3B1AXW3"/>
<reference evidence="1" key="1">
    <citation type="submission" date="2018-06" db="EMBL/GenBank/DDBJ databases">
        <authorList>
            <person name="Zhirakovskaya E."/>
        </authorList>
    </citation>
    <scope>NUCLEOTIDE SEQUENCE</scope>
</reference>
<organism evidence="1">
    <name type="scientific">hydrothermal vent metagenome</name>
    <dbReference type="NCBI Taxonomy" id="652676"/>
    <lineage>
        <taxon>unclassified sequences</taxon>
        <taxon>metagenomes</taxon>
        <taxon>ecological metagenomes</taxon>
    </lineage>
</organism>
<proteinExistence type="predicted"/>
<sequence>MNERRYGPSIGSHLGKPIYEFIQEQDTRYIFDRLAQCDTEGCPLDQVKKNELLLNPGLIYKKAS</sequence>
<name>A0A3B1AXW3_9ZZZZ</name>
<protein>
    <submittedName>
        <fullName evidence="1">Uncharacterized protein</fullName>
    </submittedName>
</protein>
<dbReference type="EMBL" id="UOFU01000386">
    <property type="protein sequence ID" value="VAX04654.1"/>
    <property type="molecule type" value="Genomic_DNA"/>
</dbReference>
<accession>A0A3B1AXW3</accession>
<gene>
    <name evidence="1" type="ORF">MNBD_GAMMA20-1790</name>
</gene>
<evidence type="ECO:0000313" key="1">
    <source>
        <dbReference type="EMBL" id="VAX04654.1"/>
    </source>
</evidence>